<keyword evidence="10 17" id="KW-1133">Transmembrane helix</keyword>
<organism evidence="19 20">
    <name type="scientific">Knufia fluminis</name>
    <dbReference type="NCBI Taxonomy" id="191047"/>
    <lineage>
        <taxon>Eukaryota</taxon>
        <taxon>Fungi</taxon>
        <taxon>Dikarya</taxon>
        <taxon>Ascomycota</taxon>
        <taxon>Pezizomycotina</taxon>
        <taxon>Eurotiomycetes</taxon>
        <taxon>Chaetothyriomycetidae</taxon>
        <taxon>Chaetothyriales</taxon>
        <taxon>Trichomeriaceae</taxon>
        <taxon>Knufia</taxon>
    </lineage>
</organism>
<feature type="domain" description="Ketoreductase" evidence="18">
    <location>
        <begin position="33"/>
        <end position="225"/>
    </location>
</feature>
<keyword evidence="8" id="KW-0521">NADP</keyword>
<proteinExistence type="inferred from homology"/>
<evidence type="ECO:0000256" key="14">
    <source>
        <dbReference type="ARBA" id="ARBA00026112"/>
    </source>
</evidence>
<dbReference type="GO" id="GO:0000166">
    <property type="term" value="F:nucleotide binding"/>
    <property type="evidence" value="ECO:0007669"/>
    <property type="project" value="UniProtKB-KW"/>
</dbReference>
<evidence type="ECO:0000256" key="17">
    <source>
        <dbReference type="SAM" id="Phobius"/>
    </source>
</evidence>
<reference evidence="19 20" key="1">
    <citation type="submission" date="2022-12" db="EMBL/GenBank/DDBJ databases">
        <title>Genomic features and morphological characterization of a novel Knufia sp. strain isolated from spacecraft assembly facility.</title>
        <authorList>
            <person name="Teixeira M."/>
            <person name="Chander A.M."/>
            <person name="Stajich J.E."/>
            <person name="Venkateswaran K."/>
        </authorList>
    </citation>
    <scope>NUCLEOTIDE SEQUENCE [LARGE SCALE GENOMIC DNA]</scope>
    <source>
        <strain evidence="19 20">FJI-L2-BK-P2</strain>
    </source>
</reference>
<evidence type="ECO:0000256" key="4">
    <source>
        <dbReference type="ARBA" id="ARBA00006484"/>
    </source>
</evidence>
<evidence type="ECO:0000256" key="5">
    <source>
        <dbReference type="ARBA" id="ARBA00022692"/>
    </source>
</evidence>
<keyword evidence="5 17" id="KW-0812">Transmembrane</keyword>
<dbReference type="GO" id="GO:0005789">
    <property type="term" value="C:endoplasmic reticulum membrane"/>
    <property type="evidence" value="ECO:0007669"/>
    <property type="project" value="UniProtKB-SubCell"/>
</dbReference>
<keyword evidence="12" id="KW-0443">Lipid metabolism</keyword>
<gene>
    <name evidence="19" type="ORF">OHC33_003334</name>
</gene>
<dbReference type="GO" id="GO:0047560">
    <property type="term" value="F:3-dehydrosphinganine reductase activity"/>
    <property type="evidence" value="ECO:0007669"/>
    <property type="project" value="UniProtKB-EC"/>
</dbReference>
<keyword evidence="9" id="KW-0746">Sphingolipid metabolism</keyword>
<evidence type="ECO:0000256" key="3">
    <source>
        <dbReference type="ARBA" id="ARBA00004991"/>
    </source>
</evidence>
<comment type="pathway">
    <text evidence="3">Sphingolipid metabolism.</text>
</comment>
<evidence type="ECO:0000256" key="2">
    <source>
        <dbReference type="ARBA" id="ARBA00004760"/>
    </source>
</evidence>
<evidence type="ECO:0000256" key="7">
    <source>
        <dbReference type="ARBA" id="ARBA00022824"/>
    </source>
</evidence>
<dbReference type="InterPro" id="IPR036291">
    <property type="entry name" value="NAD(P)-bd_dom_sf"/>
</dbReference>
<protein>
    <recommendedName>
        <fullName evidence="14">3-dehydrosphinganine reductase</fullName>
        <ecNumber evidence="14">1.1.1.102</ecNumber>
    </recommendedName>
</protein>
<dbReference type="GO" id="GO:0006666">
    <property type="term" value="P:3-keto-sphinganine metabolic process"/>
    <property type="evidence" value="ECO:0007669"/>
    <property type="project" value="InterPro"/>
</dbReference>
<evidence type="ECO:0000256" key="10">
    <source>
        <dbReference type="ARBA" id="ARBA00022989"/>
    </source>
</evidence>
<evidence type="ECO:0000256" key="1">
    <source>
        <dbReference type="ARBA" id="ARBA00004586"/>
    </source>
</evidence>
<evidence type="ECO:0000256" key="13">
    <source>
        <dbReference type="ARBA" id="ARBA00023136"/>
    </source>
</evidence>
<evidence type="ECO:0000256" key="12">
    <source>
        <dbReference type="ARBA" id="ARBA00023098"/>
    </source>
</evidence>
<dbReference type="CDD" id="cd08939">
    <property type="entry name" value="KDSR-like_SDR_c"/>
    <property type="match status" value="1"/>
</dbReference>
<feature type="transmembrane region" description="Helical" evidence="17">
    <location>
        <begin position="6"/>
        <end position="23"/>
    </location>
</feature>
<accession>A0AAN8F3A9</accession>
<dbReference type="EC" id="1.1.1.102" evidence="14"/>
<comment type="function">
    <text evidence="15">Catalyzes the reduction of 3'-oxosphinganine (3-ketodihydrosphingosine/KDS) to sphinganine (dihydrosphingosine/DHS), the second step of de novo sphingolipid biosynthesis.</text>
</comment>
<dbReference type="SUPFAM" id="SSF51735">
    <property type="entry name" value="NAD(P)-binding Rossmann-fold domains"/>
    <property type="match status" value="1"/>
</dbReference>
<evidence type="ECO:0000256" key="15">
    <source>
        <dbReference type="ARBA" id="ARBA00044737"/>
    </source>
</evidence>
<dbReference type="InterPro" id="IPR045022">
    <property type="entry name" value="KDSR-like"/>
</dbReference>
<evidence type="ECO:0000259" key="18">
    <source>
        <dbReference type="SMART" id="SM00822"/>
    </source>
</evidence>
<dbReference type="Pfam" id="PF00106">
    <property type="entry name" value="adh_short"/>
    <property type="match status" value="1"/>
</dbReference>
<dbReference type="InterPro" id="IPR057326">
    <property type="entry name" value="KR_dom"/>
</dbReference>
<evidence type="ECO:0000256" key="11">
    <source>
        <dbReference type="ARBA" id="ARBA00023002"/>
    </source>
</evidence>
<comment type="catalytic activity">
    <reaction evidence="16">
        <text>sphinganine + NADP(+) = 3-oxosphinganine + NADPH + H(+)</text>
        <dbReference type="Rhea" id="RHEA:22640"/>
        <dbReference type="ChEBI" id="CHEBI:15378"/>
        <dbReference type="ChEBI" id="CHEBI:57783"/>
        <dbReference type="ChEBI" id="CHEBI:57817"/>
        <dbReference type="ChEBI" id="CHEBI:58299"/>
        <dbReference type="ChEBI" id="CHEBI:58349"/>
        <dbReference type="EC" id="1.1.1.102"/>
    </reaction>
    <physiologicalReaction direction="right-to-left" evidence="16">
        <dbReference type="Rhea" id="RHEA:22642"/>
    </physiologicalReaction>
</comment>
<evidence type="ECO:0000313" key="19">
    <source>
        <dbReference type="EMBL" id="KAK5955693.1"/>
    </source>
</evidence>
<dbReference type="PANTHER" id="PTHR43550:SF3">
    <property type="entry name" value="3-KETODIHYDROSPHINGOSINE REDUCTASE"/>
    <property type="match status" value="1"/>
</dbReference>
<dbReference type="EMBL" id="JAKLMC020000006">
    <property type="protein sequence ID" value="KAK5955693.1"/>
    <property type="molecule type" value="Genomic_DNA"/>
</dbReference>
<keyword evidence="6" id="KW-0547">Nucleotide-binding</keyword>
<evidence type="ECO:0000313" key="20">
    <source>
        <dbReference type="Proteomes" id="UP001316803"/>
    </source>
</evidence>
<comment type="caution">
    <text evidence="19">The sequence shown here is derived from an EMBL/GenBank/DDBJ whole genome shotgun (WGS) entry which is preliminary data.</text>
</comment>
<dbReference type="FunFam" id="3.40.50.720:FF:000456">
    <property type="entry name" value="3-ketodihydrosphingosine reductase tsc10"/>
    <property type="match status" value="1"/>
</dbReference>
<keyword evidence="20" id="KW-1185">Reference proteome</keyword>
<comment type="similarity">
    <text evidence="4">Belongs to the short-chain dehydrogenases/reductases (SDR) family.</text>
</comment>
<evidence type="ECO:0000256" key="9">
    <source>
        <dbReference type="ARBA" id="ARBA00022919"/>
    </source>
</evidence>
<evidence type="ECO:0000256" key="6">
    <source>
        <dbReference type="ARBA" id="ARBA00022741"/>
    </source>
</evidence>
<keyword evidence="11" id="KW-0560">Oxidoreductase</keyword>
<name>A0AAN8F3A9_9EURO</name>
<dbReference type="Proteomes" id="UP001316803">
    <property type="component" value="Unassembled WGS sequence"/>
</dbReference>
<keyword evidence="7" id="KW-0256">Endoplasmic reticulum</keyword>
<sequence>MLLVALSTIVAILAFYMTMGFMMRTKQFDVANRTAIVTGGSQGLGLAIARQLSAKGANIVIVAQTVSKLESALDTIRGAAANPATQKFMYLSYDLRSPDSAPEILAKVTEWNNGEPPDVVFNCAGNCIPGFFASSSIETLRAQMDTLYWSCTYMAHATLQQWLKPVDKQVQKSYEAKPRHLIFTSSVVAFMPMAGYAPYSPAKAAMRTLADTLNQEVQVYNGARHNKEPGSAAEIKIHSIYPMGILSPGFENENKTKPALTRKLEEDDKPQQPDELASIIIADLEAGKYMITTALIGHIMKGWAMGGSQRVGIMDYLYGWLGSIIVLFITPDFMSKCWNWGKDKGFEGTS</sequence>
<dbReference type="SMART" id="SM00822">
    <property type="entry name" value="PKS_KR"/>
    <property type="match status" value="1"/>
</dbReference>
<dbReference type="PANTHER" id="PTHR43550">
    <property type="entry name" value="3-KETODIHYDROSPHINGOSINE REDUCTASE"/>
    <property type="match status" value="1"/>
</dbReference>
<evidence type="ECO:0000256" key="8">
    <source>
        <dbReference type="ARBA" id="ARBA00022857"/>
    </source>
</evidence>
<dbReference type="GO" id="GO:0030148">
    <property type="term" value="P:sphingolipid biosynthetic process"/>
    <property type="evidence" value="ECO:0007669"/>
    <property type="project" value="InterPro"/>
</dbReference>
<keyword evidence="13 17" id="KW-0472">Membrane</keyword>
<dbReference type="PRINTS" id="PR00081">
    <property type="entry name" value="GDHRDH"/>
</dbReference>
<dbReference type="InterPro" id="IPR002347">
    <property type="entry name" value="SDR_fam"/>
</dbReference>
<dbReference type="Gene3D" id="3.40.50.720">
    <property type="entry name" value="NAD(P)-binding Rossmann-like Domain"/>
    <property type="match status" value="1"/>
</dbReference>
<evidence type="ECO:0000256" key="16">
    <source>
        <dbReference type="ARBA" id="ARBA00048930"/>
    </source>
</evidence>
<dbReference type="AlphaFoldDB" id="A0AAN8F3A9"/>
<comment type="subcellular location">
    <subcellularLocation>
        <location evidence="1">Endoplasmic reticulum membrane</location>
    </subcellularLocation>
</comment>
<comment type="pathway">
    <text evidence="2">Lipid metabolism; sphingolipid metabolism.</text>
</comment>